<reference evidence="9 10" key="1">
    <citation type="journal article" date="2017" name="Mol. Biol. Evol.">
        <title>The 4-celled Tetrabaena socialis nuclear genome reveals the essential components for genetic control of cell number at the origin of multicellularity in the volvocine lineage.</title>
        <authorList>
            <person name="Featherston J."/>
            <person name="Arakaki Y."/>
            <person name="Hanschen E.R."/>
            <person name="Ferris P.J."/>
            <person name="Michod R.E."/>
            <person name="Olson B.J.S.C."/>
            <person name="Nozaki H."/>
            <person name="Durand P.M."/>
        </authorList>
    </citation>
    <scope>NUCLEOTIDE SEQUENCE [LARGE SCALE GENOMIC DNA]</scope>
    <source>
        <strain evidence="9 10">NIES-571</strain>
    </source>
</reference>
<comment type="function">
    <text evidence="8">May be involved in fusion of retrograde transport vesicles derived from an endocytic compartment with the Golgi complex.</text>
</comment>
<evidence type="ECO:0000256" key="1">
    <source>
        <dbReference type="ARBA" id="ARBA00004141"/>
    </source>
</evidence>
<evidence type="ECO:0000256" key="7">
    <source>
        <dbReference type="ARBA" id="ARBA00025800"/>
    </source>
</evidence>
<feature type="transmembrane region" description="Helical" evidence="8">
    <location>
        <begin position="125"/>
        <end position="143"/>
    </location>
</feature>
<name>A0A2J8AEK2_9CHLO</name>
<proteinExistence type="inferred from homology"/>
<comment type="subcellular location">
    <subcellularLocation>
        <location evidence="1 8">Membrane</location>
        <topology evidence="1 8">Multi-pass membrane protein</topology>
    </subcellularLocation>
</comment>
<accession>A0A2J8AEK2</accession>
<dbReference type="InterPro" id="IPR007305">
    <property type="entry name" value="Vesicle_transpt_Got1/SFT2"/>
</dbReference>
<dbReference type="GO" id="GO:0016192">
    <property type="term" value="P:vesicle-mediated transport"/>
    <property type="evidence" value="ECO:0007669"/>
    <property type="project" value="InterPro"/>
</dbReference>
<protein>
    <recommendedName>
        <fullName evidence="8">Vesicle transport protein</fullName>
    </recommendedName>
</protein>
<dbReference type="GO" id="GO:0005737">
    <property type="term" value="C:cytoplasm"/>
    <property type="evidence" value="ECO:0007669"/>
    <property type="project" value="UniProtKB-ARBA"/>
</dbReference>
<feature type="transmembrane region" description="Helical" evidence="8">
    <location>
        <begin position="98"/>
        <end position="119"/>
    </location>
</feature>
<dbReference type="Proteomes" id="UP000236333">
    <property type="component" value="Unassembled WGS sequence"/>
</dbReference>
<keyword evidence="3 8" id="KW-0812">Transmembrane</keyword>
<gene>
    <name evidence="9" type="ORF">TSOC_002242</name>
</gene>
<dbReference type="InterPro" id="IPR011691">
    <property type="entry name" value="Vesicle_transpt_SFT2"/>
</dbReference>
<comment type="caution">
    <text evidence="9">The sequence shown here is derived from an EMBL/GenBank/DDBJ whole genome shotgun (WGS) entry which is preliminary data.</text>
</comment>
<evidence type="ECO:0000256" key="4">
    <source>
        <dbReference type="ARBA" id="ARBA00022927"/>
    </source>
</evidence>
<dbReference type="GO" id="GO:0012505">
    <property type="term" value="C:endomembrane system"/>
    <property type="evidence" value="ECO:0007669"/>
    <property type="project" value="UniProtKB-ARBA"/>
</dbReference>
<sequence length="158" mass="17327">MFDKVKAMVGLNEQEEKGLIGQIDEAVTLTWKQRLIGFGCCFGFGVLLTLISIPMLWTVQITKFAILYSVGSVISVLSTLFLMGPVKQFQRMFEEKRFLATIAYFAAIGATLAVAFTTGNAGLCLVMLVLQILALVWYCLTWVPGGQAALKSMIFRGG</sequence>
<dbReference type="PANTHER" id="PTHR23137:SF6">
    <property type="entry name" value="VESICLE TRANSPORT PROTEIN"/>
    <property type="match status" value="1"/>
</dbReference>
<evidence type="ECO:0000256" key="2">
    <source>
        <dbReference type="ARBA" id="ARBA00022448"/>
    </source>
</evidence>
<evidence type="ECO:0000256" key="6">
    <source>
        <dbReference type="ARBA" id="ARBA00023136"/>
    </source>
</evidence>
<evidence type="ECO:0000313" key="10">
    <source>
        <dbReference type="Proteomes" id="UP000236333"/>
    </source>
</evidence>
<dbReference type="AlphaFoldDB" id="A0A2J8AEK2"/>
<evidence type="ECO:0000256" key="8">
    <source>
        <dbReference type="RuleBase" id="RU363111"/>
    </source>
</evidence>
<comment type="similarity">
    <text evidence="7 8">Belongs to the SFT2 family.</text>
</comment>
<organism evidence="9 10">
    <name type="scientific">Tetrabaena socialis</name>
    <dbReference type="NCBI Taxonomy" id="47790"/>
    <lineage>
        <taxon>Eukaryota</taxon>
        <taxon>Viridiplantae</taxon>
        <taxon>Chlorophyta</taxon>
        <taxon>core chlorophytes</taxon>
        <taxon>Chlorophyceae</taxon>
        <taxon>CS clade</taxon>
        <taxon>Chlamydomonadales</taxon>
        <taxon>Tetrabaenaceae</taxon>
        <taxon>Tetrabaena</taxon>
    </lineage>
</organism>
<keyword evidence="6 8" id="KW-0472">Membrane</keyword>
<keyword evidence="5 8" id="KW-1133">Transmembrane helix</keyword>
<evidence type="ECO:0000256" key="3">
    <source>
        <dbReference type="ARBA" id="ARBA00022692"/>
    </source>
</evidence>
<dbReference type="OrthoDB" id="73614at2759"/>
<evidence type="ECO:0000256" key="5">
    <source>
        <dbReference type="ARBA" id="ARBA00022989"/>
    </source>
</evidence>
<feature type="transmembrane region" description="Helical" evidence="8">
    <location>
        <begin position="65"/>
        <end position="86"/>
    </location>
</feature>
<dbReference type="GO" id="GO:0015031">
    <property type="term" value="P:protein transport"/>
    <property type="evidence" value="ECO:0007669"/>
    <property type="project" value="UniProtKB-KW"/>
</dbReference>
<feature type="transmembrane region" description="Helical" evidence="8">
    <location>
        <begin position="35"/>
        <end position="59"/>
    </location>
</feature>
<dbReference type="EMBL" id="PGGS01000042">
    <property type="protein sequence ID" value="PNH10950.1"/>
    <property type="molecule type" value="Genomic_DNA"/>
</dbReference>
<evidence type="ECO:0000313" key="9">
    <source>
        <dbReference type="EMBL" id="PNH10950.1"/>
    </source>
</evidence>
<keyword evidence="4 8" id="KW-0653">Protein transport</keyword>
<keyword evidence="10" id="KW-1185">Reference proteome</keyword>
<keyword evidence="2 8" id="KW-0813">Transport</keyword>
<dbReference type="GO" id="GO:0016020">
    <property type="term" value="C:membrane"/>
    <property type="evidence" value="ECO:0007669"/>
    <property type="project" value="UniProtKB-SubCell"/>
</dbReference>
<dbReference type="PANTHER" id="PTHR23137">
    <property type="entry name" value="VESICLE TRANSPORT PROTEIN-RELATED"/>
    <property type="match status" value="1"/>
</dbReference>
<dbReference type="Pfam" id="PF04178">
    <property type="entry name" value="Got1"/>
    <property type="match status" value="1"/>
</dbReference>